<dbReference type="WBParaSite" id="MBELARI_LOCUS7530">
    <property type="protein sequence ID" value="MBELARI_LOCUS7530"/>
    <property type="gene ID" value="MBELARI_LOCUS7530"/>
</dbReference>
<reference evidence="3" key="1">
    <citation type="submission" date="2024-02" db="UniProtKB">
        <authorList>
            <consortium name="WormBaseParasite"/>
        </authorList>
    </citation>
    <scope>IDENTIFICATION</scope>
</reference>
<keyword evidence="2" id="KW-1185">Reference proteome</keyword>
<feature type="transmembrane region" description="Helical" evidence="1">
    <location>
        <begin position="48"/>
        <end position="69"/>
    </location>
</feature>
<dbReference type="Proteomes" id="UP000887575">
    <property type="component" value="Unassembled WGS sequence"/>
</dbReference>
<proteinExistence type="predicted"/>
<protein>
    <submittedName>
        <fullName evidence="3">MARVEL domain-containing protein</fullName>
    </submittedName>
</protein>
<keyword evidence="1" id="KW-0812">Transmembrane</keyword>
<accession>A0AAF3JB21</accession>
<feature type="transmembrane region" description="Helical" evidence="1">
    <location>
        <begin position="89"/>
        <end position="110"/>
    </location>
</feature>
<evidence type="ECO:0000256" key="1">
    <source>
        <dbReference type="SAM" id="Phobius"/>
    </source>
</evidence>
<evidence type="ECO:0000313" key="2">
    <source>
        <dbReference type="Proteomes" id="UP000887575"/>
    </source>
</evidence>
<keyword evidence="1" id="KW-1133">Transmembrane helix</keyword>
<dbReference type="AlphaFoldDB" id="A0AAF3JB21"/>
<sequence length="147" mass="16725">MPLVDVNRILTLPGIVNIVQVACGFAALFASSFVWRDTDTFFQFIYKGFGWQTLIVFILLITWIFAIAMLLNNLTGRDVQETVGKRRLLIVYGICLVLLIISASLESWYCDKSKGHFYHARFVAVTIFNWILVASYIALIALTMFFA</sequence>
<feature type="transmembrane region" description="Helical" evidence="1">
    <location>
        <begin position="122"/>
        <end position="146"/>
    </location>
</feature>
<organism evidence="2 3">
    <name type="scientific">Mesorhabditis belari</name>
    <dbReference type="NCBI Taxonomy" id="2138241"/>
    <lineage>
        <taxon>Eukaryota</taxon>
        <taxon>Metazoa</taxon>
        <taxon>Ecdysozoa</taxon>
        <taxon>Nematoda</taxon>
        <taxon>Chromadorea</taxon>
        <taxon>Rhabditida</taxon>
        <taxon>Rhabditina</taxon>
        <taxon>Rhabditomorpha</taxon>
        <taxon>Rhabditoidea</taxon>
        <taxon>Rhabditidae</taxon>
        <taxon>Mesorhabditinae</taxon>
        <taxon>Mesorhabditis</taxon>
    </lineage>
</organism>
<keyword evidence="1" id="KW-0472">Membrane</keyword>
<feature type="transmembrane region" description="Helical" evidence="1">
    <location>
        <begin position="12"/>
        <end position="36"/>
    </location>
</feature>
<evidence type="ECO:0000313" key="3">
    <source>
        <dbReference type="WBParaSite" id="MBELARI_LOCUS7530"/>
    </source>
</evidence>
<name>A0AAF3JB21_9BILA</name>